<geneLocation type="plasmid" evidence="3">
    <name>unnamed</name>
</geneLocation>
<protein>
    <submittedName>
        <fullName evidence="3">Helix-turn-helix domain-containing protein</fullName>
    </submittedName>
</protein>
<proteinExistence type="predicted"/>
<dbReference type="GO" id="GO:0003677">
    <property type="term" value="F:DNA binding"/>
    <property type="evidence" value="ECO:0007669"/>
    <property type="project" value="InterPro"/>
</dbReference>
<evidence type="ECO:0000259" key="2">
    <source>
        <dbReference type="PROSITE" id="PS50943"/>
    </source>
</evidence>
<dbReference type="SUPFAM" id="SSF47413">
    <property type="entry name" value="lambda repressor-like DNA-binding domains"/>
    <property type="match status" value="1"/>
</dbReference>
<dbReference type="SUPFAM" id="SSF48452">
    <property type="entry name" value="TPR-like"/>
    <property type="match status" value="2"/>
</dbReference>
<dbReference type="EMBL" id="MZ502218">
    <property type="protein sequence ID" value="QXV92169.1"/>
    <property type="molecule type" value="Genomic_DNA"/>
</dbReference>
<keyword evidence="3" id="KW-0614">Plasmid</keyword>
<feature type="region of interest" description="Disordered" evidence="1">
    <location>
        <begin position="77"/>
        <end position="109"/>
    </location>
</feature>
<dbReference type="InterPro" id="IPR002182">
    <property type="entry name" value="NB-ARC"/>
</dbReference>
<feature type="region of interest" description="Disordered" evidence="1">
    <location>
        <begin position="33"/>
        <end position="54"/>
    </location>
</feature>
<dbReference type="InterPro" id="IPR010982">
    <property type="entry name" value="Lambda_DNA-bd_dom_sf"/>
</dbReference>
<dbReference type="PANTHER" id="PTHR47691">
    <property type="entry name" value="REGULATOR-RELATED"/>
    <property type="match status" value="1"/>
</dbReference>
<dbReference type="Pfam" id="PF13560">
    <property type="entry name" value="HTH_31"/>
    <property type="match status" value="1"/>
</dbReference>
<name>A0A8F7PYJ1_STRRM</name>
<dbReference type="SMART" id="SM00530">
    <property type="entry name" value="HTH_XRE"/>
    <property type="match status" value="1"/>
</dbReference>
<dbReference type="Pfam" id="PF00931">
    <property type="entry name" value="NB-ARC"/>
    <property type="match status" value="1"/>
</dbReference>
<gene>
    <name evidence="3" type="ORF">M4018_083710</name>
</gene>
<dbReference type="PROSITE" id="PS50943">
    <property type="entry name" value="HTH_CROC1"/>
    <property type="match status" value="1"/>
</dbReference>
<dbReference type="AlphaFoldDB" id="A0A8F7PYJ1"/>
<dbReference type="PANTHER" id="PTHR47691:SF3">
    <property type="entry name" value="HTH-TYPE TRANSCRIPTIONAL REGULATOR RV0890C-RELATED"/>
    <property type="match status" value="1"/>
</dbReference>
<dbReference type="SUPFAM" id="SSF52540">
    <property type="entry name" value="P-loop containing nucleoside triphosphate hydrolases"/>
    <property type="match status" value="1"/>
</dbReference>
<dbReference type="GeneID" id="80025461"/>
<accession>A0A8F7PYJ1</accession>
<dbReference type="RefSeq" id="WP_003984118.1">
    <property type="nucleotide sequence ID" value="NZ_CP025552.1"/>
</dbReference>
<dbReference type="Gene3D" id="1.10.260.40">
    <property type="entry name" value="lambda repressor-like DNA-binding domains"/>
    <property type="match status" value="1"/>
</dbReference>
<dbReference type="PRINTS" id="PR00364">
    <property type="entry name" value="DISEASERSIST"/>
</dbReference>
<dbReference type="GO" id="GO:0043531">
    <property type="term" value="F:ADP binding"/>
    <property type="evidence" value="ECO:0007669"/>
    <property type="project" value="InterPro"/>
</dbReference>
<dbReference type="InterPro" id="IPR027417">
    <property type="entry name" value="P-loop_NTPase"/>
</dbReference>
<reference evidence="3" key="1">
    <citation type="submission" date="2021-06" db="EMBL/GenBank/DDBJ databases">
        <authorList>
            <person name="Tome M."/>
            <person name="Jakse J."/>
            <person name="Slemc L."/>
            <person name="Garcia A.R."/>
            <person name="Petkovic H."/>
        </authorList>
    </citation>
    <scope>NUCLEOTIDE SEQUENCE</scope>
    <source>
        <plasmid evidence="3">unnamed</plasmid>
    </source>
</reference>
<dbReference type="InterPro" id="IPR011990">
    <property type="entry name" value="TPR-like_helical_dom_sf"/>
</dbReference>
<feature type="domain" description="HTH cro/C1-type" evidence="2">
    <location>
        <begin position="15"/>
        <end position="70"/>
    </location>
</feature>
<dbReference type="CDD" id="cd00093">
    <property type="entry name" value="HTH_XRE"/>
    <property type="match status" value="1"/>
</dbReference>
<dbReference type="InterPro" id="IPR001387">
    <property type="entry name" value="Cro/C1-type_HTH"/>
</dbReference>
<organism evidence="3">
    <name type="scientific">Streptomyces rimosus</name>
    <dbReference type="NCBI Taxonomy" id="1927"/>
    <lineage>
        <taxon>Bacteria</taxon>
        <taxon>Bacillati</taxon>
        <taxon>Actinomycetota</taxon>
        <taxon>Actinomycetes</taxon>
        <taxon>Kitasatosporales</taxon>
        <taxon>Streptomycetaceae</taxon>
        <taxon>Streptomyces</taxon>
    </lineage>
</organism>
<dbReference type="Gene3D" id="1.25.40.10">
    <property type="entry name" value="Tetratricopeptide repeat domain"/>
    <property type="match status" value="2"/>
</dbReference>
<evidence type="ECO:0000256" key="1">
    <source>
        <dbReference type="SAM" id="MobiDB-lite"/>
    </source>
</evidence>
<evidence type="ECO:0000313" key="3">
    <source>
        <dbReference type="EMBL" id="QXV92169.1"/>
    </source>
</evidence>
<dbReference type="OMA" id="HLNYLAW"/>
<dbReference type="Gene3D" id="3.40.50.300">
    <property type="entry name" value="P-loop containing nucleotide triphosphate hydrolases"/>
    <property type="match status" value="1"/>
</dbReference>
<sequence length="804" mass="87235">MDTGTPAGGAFGAHLHALRTGAGLSQAELAQSAGVSVRGLSDMERGRSRGPQRRTVQALAAALRLDAAAARELERLASLGRPRPAGAKTARPPAGPANPGNMTTSQTPPARASAAHHMLALPRDLSDFTARGPALVRLRALVEDLDAARPPVAVVCGQPGLGKTSFAVHAAHTLAPHFPDGQFALDLRGMDTEPVQPRDALARLLRALGTPEDAVPADTEDRSGLLRSVLRERRVLLLLDNAANEDQVRPLLPGHSPTLTLVTSRHALTGLEAVHRTELALLRREEAVELLTRVIGPERVLREAQAARDLAELCGHLPLAVRIAAQRLAARPGEHIAKLAGQLAAQESRLDALRTGSLQIRSAFTLSYRQLDEATRTVFRRAALADGPDVSPETAALLAGLPPRRAARCAQDLTDAGLLQPHPTSDRYRFHDLLHLFATEQAAEEDTPADITAARIRTDAWMLRRATAAAQLFNPDHQPGALGADPDPATAPAGQEQAHTWLEAERAQWLAALHRAQRAGRHQQVLDTAEAMHWFSDRVLHWELWTEVFGRAVDAARALGSRRDETVHLNYLAWAHTTCLHDHTTALSTAQAALAQARESDDRLQTGWALNYAARALHGLGQTEQAIAHLHQAADCLSHQSDTQSRLAELSTLNLLGQHLRHAGRPDEALAIHRRSEALCRAGIPGKPHELISLYRASVQRHIGNDLAALHRWEEAEAPLRHAVTRFETARMPAWSEPVRLDLGIVLRHLHRTGEAHSILTAAHENLVRLNHPRQLEAATQMLLLDEADEVDGRGSTAGHTRSQ</sequence>